<comment type="caution">
    <text evidence="4">The sequence shown here is derived from an EMBL/GenBank/DDBJ whole genome shotgun (WGS) entry which is preliminary data.</text>
</comment>
<sequence length="191" mass="22324">SDKRIYLYPKRINKEIVNTLNKLFFKFTTTLSKSKDITIYLIFSIYNNLFSYLKASEEILFNRRSPKGIIITSLIAILLKFPILIALTRDILSIPTSSTSVERLFNYARDIYHYRRRQLKPEIVKALILYIYTTKFKVKQREINFTKQLISVRELALLKQERGSLLPLPSLDPISDSKEAEDKDTVTKIPS</sequence>
<dbReference type="AlphaFoldDB" id="A0A9W9SH82"/>
<accession>A0A9W9SH82</accession>
<organism evidence="4 5">
    <name type="scientific">Penicillium cataractarum</name>
    <dbReference type="NCBI Taxonomy" id="2100454"/>
    <lineage>
        <taxon>Eukaryota</taxon>
        <taxon>Fungi</taxon>
        <taxon>Dikarya</taxon>
        <taxon>Ascomycota</taxon>
        <taxon>Pezizomycotina</taxon>
        <taxon>Eurotiomycetes</taxon>
        <taxon>Eurotiomycetidae</taxon>
        <taxon>Eurotiales</taxon>
        <taxon>Aspergillaceae</taxon>
        <taxon>Penicillium</taxon>
    </lineage>
</organism>
<feature type="domain" description="HAT C-terminal dimerisation" evidence="3">
    <location>
        <begin position="80"/>
        <end position="128"/>
    </location>
</feature>
<dbReference type="EMBL" id="JAPZBS010000004">
    <property type="protein sequence ID" value="KAJ5378335.1"/>
    <property type="molecule type" value="Genomic_DNA"/>
</dbReference>
<evidence type="ECO:0000313" key="4">
    <source>
        <dbReference type="EMBL" id="KAJ5378335.1"/>
    </source>
</evidence>
<evidence type="ECO:0000256" key="1">
    <source>
        <dbReference type="SAM" id="MobiDB-lite"/>
    </source>
</evidence>
<feature type="non-terminal residue" evidence="4">
    <location>
        <position position="1"/>
    </location>
</feature>
<evidence type="ECO:0000256" key="2">
    <source>
        <dbReference type="SAM" id="Phobius"/>
    </source>
</evidence>
<gene>
    <name evidence="4" type="ORF">N7496_005744</name>
</gene>
<dbReference type="RefSeq" id="XP_056557198.1">
    <property type="nucleotide sequence ID" value="XM_056698673.1"/>
</dbReference>
<reference evidence="4" key="2">
    <citation type="journal article" date="2023" name="IMA Fungus">
        <title>Comparative genomic study of the Penicillium genus elucidates a diverse pangenome and 15 lateral gene transfer events.</title>
        <authorList>
            <person name="Petersen C."/>
            <person name="Sorensen T."/>
            <person name="Nielsen M.R."/>
            <person name="Sondergaard T.E."/>
            <person name="Sorensen J.L."/>
            <person name="Fitzpatrick D.A."/>
            <person name="Frisvad J.C."/>
            <person name="Nielsen K.L."/>
        </authorList>
    </citation>
    <scope>NUCLEOTIDE SEQUENCE</scope>
    <source>
        <strain evidence="4">IBT 29864</strain>
    </source>
</reference>
<dbReference type="InterPro" id="IPR012337">
    <property type="entry name" value="RNaseH-like_sf"/>
</dbReference>
<feature type="region of interest" description="Disordered" evidence="1">
    <location>
        <begin position="170"/>
        <end position="191"/>
    </location>
</feature>
<evidence type="ECO:0000313" key="5">
    <source>
        <dbReference type="Proteomes" id="UP001147782"/>
    </source>
</evidence>
<feature type="compositionally biased region" description="Basic and acidic residues" evidence="1">
    <location>
        <begin position="175"/>
        <end position="191"/>
    </location>
</feature>
<proteinExistence type="predicted"/>
<dbReference type="GeneID" id="81437852"/>
<dbReference type="SUPFAM" id="SSF53098">
    <property type="entry name" value="Ribonuclease H-like"/>
    <property type="match status" value="1"/>
</dbReference>
<name>A0A9W9SH82_9EURO</name>
<dbReference type="Pfam" id="PF05699">
    <property type="entry name" value="Dimer_Tnp_hAT"/>
    <property type="match status" value="1"/>
</dbReference>
<keyword evidence="2" id="KW-0812">Transmembrane</keyword>
<dbReference type="GO" id="GO:0046983">
    <property type="term" value="F:protein dimerization activity"/>
    <property type="evidence" value="ECO:0007669"/>
    <property type="project" value="InterPro"/>
</dbReference>
<dbReference type="InterPro" id="IPR008906">
    <property type="entry name" value="HATC_C_dom"/>
</dbReference>
<dbReference type="Proteomes" id="UP001147782">
    <property type="component" value="Unassembled WGS sequence"/>
</dbReference>
<evidence type="ECO:0000259" key="3">
    <source>
        <dbReference type="Pfam" id="PF05699"/>
    </source>
</evidence>
<feature type="transmembrane region" description="Helical" evidence="2">
    <location>
        <begin position="68"/>
        <end position="87"/>
    </location>
</feature>
<dbReference type="OrthoDB" id="4507940at2759"/>
<keyword evidence="2" id="KW-1133">Transmembrane helix</keyword>
<keyword evidence="5" id="KW-1185">Reference proteome</keyword>
<keyword evidence="2" id="KW-0472">Membrane</keyword>
<protein>
    <recommendedName>
        <fullName evidence="3">HAT C-terminal dimerisation domain-containing protein</fullName>
    </recommendedName>
</protein>
<reference evidence="4" key="1">
    <citation type="submission" date="2022-11" db="EMBL/GenBank/DDBJ databases">
        <authorList>
            <person name="Petersen C."/>
        </authorList>
    </citation>
    <scope>NUCLEOTIDE SEQUENCE</scope>
    <source>
        <strain evidence="4">IBT 29864</strain>
    </source>
</reference>